<organism evidence="9 10">
    <name type="scientific">Sulfobacillus harzensis</name>
    <dbReference type="NCBI Taxonomy" id="2729629"/>
    <lineage>
        <taxon>Bacteria</taxon>
        <taxon>Bacillati</taxon>
        <taxon>Bacillota</taxon>
        <taxon>Clostridia</taxon>
        <taxon>Eubacteriales</taxon>
        <taxon>Clostridiales Family XVII. Incertae Sedis</taxon>
        <taxon>Sulfobacillus</taxon>
    </lineage>
</organism>
<name>A0A7Y0L3S3_9FIRM</name>
<feature type="transmembrane region" description="Helical" evidence="7">
    <location>
        <begin position="442"/>
        <end position="464"/>
    </location>
</feature>
<keyword evidence="2" id="KW-0813">Transport</keyword>
<keyword evidence="5 7" id="KW-0472">Membrane</keyword>
<dbReference type="PROSITE" id="PS50850">
    <property type="entry name" value="MFS"/>
    <property type="match status" value="1"/>
</dbReference>
<feature type="transmembrane region" description="Helical" evidence="7">
    <location>
        <begin position="103"/>
        <end position="121"/>
    </location>
</feature>
<feature type="transmembrane region" description="Helical" evidence="7">
    <location>
        <begin position="484"/>
        <end position="504"/>
    </location>
</feature>
<feature type="transmembrane region" description="Helical" evidence="7">
    <location>
        <begin position="399"/>
        <end position="421"/>
    </location>
</feature>
<keyword evidence="10" id="KW-1185">Reference proteome</keyword>
<dbReference type="GO" id="GO:0005886">
    <property type="term" value="C:plasma membrane"/>
    <property type="evidence" value="ECO:0007669"/>
    <property type="project" value="UniProtKB-SubCell"/>
</dbReference>
<feature type="region of interest" description="Disordered" evidence="6">
    <location>
        <begin position="1"/>
        <end position="20"/>
    </location>
</feature>
<keyword evidence="3 7" id="KW-0812">Transmembrane</keyword>
<dbReference type="SUPFAM" id="SSF103473">
    <property type="entry name" value="MFS general substrate transporter"/>
    <property type="match status" value="2"/>
</dbReference>
<feature type="transmembrane region" description="Helical" evidence="7">
    <location>
        <begin position="195"/>
        <end position="215"/>
    </location>
</feature>
<dbReference type="InterPro" id="IPR011701">
    <property type="entry name" value="MFS"/>
</dbReference>
<evidence type="ECO:0000256" key="1">
    <source>
        <dbReference type="ARBA" id="ARBA00004651"/>
    </source>
</evidence>
<evidence type="ECO:0000256" key="2">
    <source>
        <dbReference type="ARBA" id="ARBA00022448"/>
    </source>
</evidence>
<evidence type="ECO:0000256" key="4">
    <source>
        <dbReference type="ARBA" id="ARBA00022989"/>
    </source>
</evidence>
<dbReference type="InterPro" id="IPR020846">
    <property type="entry name" value="MFS_dom"/>
</dbReference>
<evidence type="ECO:0000256" key="7">
    <source>
        <dbReference type="SAM" id="Phobius"/>
    </source>
</evidence>
<dbReference type="Gene3D" id="1.20.1720.10">
    <property type="entry name" value="Multidrug resistance protein D"/>
    <property type="match status" value="1"/>
</dbReference>
<evidence type="ECO:0000256" key="6">
    <source>
        <dbReference type="SAM" id="MobiDB-lite"/>
    </source>
</evidence>
<feature type="transmembrane region" description="Helical" evidence="7">
    <location>
        <begin position="167"/>
        <end position="189"/>
    </location>
</feature>
<feature type="transmembrane region" description="Helical" evidence="7">
    <location>
        <begin position="374"/>
        <end position="393"/>
    </location>
</feature>
<dbReference type="EMBL" id="JABBVZ010000018">
    <property type="protein sequence ID" value="NMP22166.1"/>
    <property type="molecule type" value="Genomic_DNA"/>
</dbReference>
<feature type="transmembrane region" description="Helical" evidence="7">
    <location>
        <begin position="35"/>
        <end position="58"/>
    </location>
</feature>
<feature type="transmembrane region" description="Helical" evidence="7">
    <location>
        <begin position="262"/>
        <end position="282"/>
    </location>
</feature>
<feature type="transmembrane region" description="Helical" evidence="7">
    <location>
        <begin position="303"/>
        <end position="325"/>
    </location>
</feature>
<sequence>MAEAAISVSRTRAQRRAQQPPGPNYKWIALTNTTLGVLMAAINQTILIISLPAIFRGIQINPLHSGQSSLSLLLWILMGFNVATTILLVSFGRVSDTYGRVKLYNLGFLVFTIGSILLFLTPGKGTSGEWELIIFRFVQGIGGAFLFANSAAILTDAFPANERGLALGLNQIAGIGGGVIGLIVGGLLSAVSWRAVFLVNVPVGIAGTIWAYLMLRETATTREGKKIDWWGNLTFAIGLMGVMVGLTYSIRPYQTHSMGWQSPLVLISLIGGVVLLIAFVIIEHYVDDPMFHLNLFRIRAFSIGNFTSLMASIARGGLSFMLIIWLQGVWLPMHGVSFANTPLQAGIDTIPQMAGFLVFGPISGRLSDKFGARWFATVGMFVSALGFFLLNTLPADFSYWLFAVYIFVVGAGMGLFASPNTSSIMSAVPARFRGSASGMRSTFMNAGMMLSMGIFFSMVIGSLSAGLPGSMIRGLSRFALPHSVIVGVAHLPPLTVLFAALLGYNPLKTLLASNARGRIILSHLPHQQAIRLMSPQFFPHLIAHPFMEALRVVFLFAAGMSLLSSILSVFRGQRFIYDDALEEKSREVPQTASVGSLLLALTAAWLARDGALPDAAPEREDQLRRSLALLALTLGKEQPSAIAWDEWTRIAKTTDRPMKDGIPGTL</sequence>
<dbReference type="GO" id="GO:0022857">
    <property type="term" value="F:transmembrane transporter activity"/>
    <property type="evidence" value="ECO:0007669"/>
    <property type="project" value="InterPro"/>
</dbReference>
<gene>
    <name evidence="9" type="ORF">HIJ39_07350</name>
</gene>
<protein>
    <submittedName>
        <fullName evidence="9">MFS transporter</fullName>
    </submittedName>
</protein>
<dbReference type="Gene3D" id="1.20.1250.20">
    <property type="entry name" value="MFS general substrate transporter like domains"/>
    <property type="match status" value="1"/>
</dbReference>
<comment type="subcellular location">
    <subcellularLocation>
        <location evidence="1">Cell membrane</location>
        <topology evidence="1">Multi-pass membrane protein</topology>
    </subcellularLocation>
</comment>
<dbReference type="AlphaFoldDB" id="A0A7Y0L3S3"/>
<dbReference type="CDD" id="cd17321">
    <property type="entry name" value="MFS_MMR_MDR_like"/>
    <property type="match status" value="1"/>
</dbReference>
<feature type="transmembrane region" description="Helical" evidence="7">
    <location>
        <begin position="70"/>
        <end position="91"/>
    </location>
</feature>
<feature type="transmembrane region" description="Helical" evidence="7">
    <location>
        <begin position="549"/>
        <end position="570"/>
    </location>
</feature>
<dbReference type="PANTHER" id="PTHR42718:SF9">
    <property type="entry name" value="MAJOR FACILITATOR SUPERFAMILY MULTIDRUG TRANSPORTER MFSC"/>
    <property type="match status" value="1"/>
</dbReference>
<dbReference type="RefSeq" id="WP_169098215.1">
    <property type="nucleotide sequence ID" value="NZ_JABBVZ010000018.1"/>
</dbReference>
<feature type="transmembrane region" description="Helical" evidence="7">
    <location>
        <begin position="133"/>
        <end position="155"/>
    </location>
</feature>
<keyword evidence="4 7" id="KW-1133">Transmembrane helix</keyword>
<evidence type="ECO:0000259" key="8">
    <source>
        <dbReference type="PROSITE" id="PS50850"/>
    </source>
</evidence>
<proteinExistence type="predicted"/>
<accession>A0A7Y0L3S3</accession>
<evidence type="ECO:0000256" key="3">
    <source>
        <dbReference type="ARBA" id="ARBA00022692"/>
    </source>
</evidence>
<comment type="caution">
    <text evidence="9">The sequence shown here is derived from an EMBL/GenBank/DDBJ whole genome shotgun (WGS) entry which is preliminary data.</text>
</comment>
<evidence type="ECO:0000313" key="9">
    <source>
        <dbReference type="EMBL" id="NMP22166.1"/>
    </source>
</evidence>
<dbReference type="InterPro" id="IPR036259">
    <property type="entry name" value="MFS_trans_sf"/>
</dbReference>
<reference evidence="9 10" key="1">
    <citation type="submission" date="2020-04" db="EMBL/GenBank/DDBJ databases">
        <authorList>
            <person name="Zhang R."/>
            <person name="Schippers A."/>
        </authorList>
    </citation>
    <scope>NUCLEOTIDE SEQUENCE [LARGE SCALE GENOMIC DNA]</scope>
    <source>
        <strain evidence="9 10">DSM 109850</strain>
    </source>
</reference>
<dbReference type="PANTHER" id="PTHR42718">
    <property type="entry name" value="MAJOR FACILITATOR SUPERFAMILY MULTIDRUG TRANSPORTER MFSC"/>
    <property type="match status" value="1"/>
</dbReference>
<dbReference type="Pfam" id="PF07690">
    <property type="entry name" value="MFS_1"/>
    <property type="match status" value="1"/>
</dbReference>
<evidence type="ECO:0000313" key="10">
    <source>
        <dbReference type="Proteomes" id="UP000533476"/>
    </source>
</evidence>
<evidence type="ECO:0000256" key="5">
    <source>
        <dbReference type="ARBA" id="ARBA00023136"/>
    </source>
</evidence>
<feature type="transmembrane region" description="Helical" evidence="7">
    <location>
        <begin position="227"/>
        <end position="250"/>
    </location>
</feature>
<feature type="domain" description="Major facilitator superfamily (MFS) profile" evidence="8">
    <location>
        <begin position="29"/>
        <end position="507"/>
    </location>
</feature>
<dbReference type="Proteomes" id="UP000533476">
    <property type="component" value="Unassembled WGS sequence"/>
</dbReference>